<protein>
    <submittedName>
        <fullName evidence="1">Uncharacterized protein</fullName>
    </submittedName>
</protein>
<dbReference type="AlphaFoldDB" id="A0A502ECR1"/>
<organism evidence="1 2">
    <name type="scientific">Mycolicibacterium hodleri</name>
    <dbReference type="NCBI Taxonomy" id="49897"/>
    <lineage>
        <taxon>Bacteria</taxon>
        <taxon>Bacillati</taxon>
        <taxon>Actinomycetota</taxon>
        <taxon>Actinomycetes</taxon>
        <taxon>Mycobacteriales</taxon>
        <taxon>Mycobacteriaceae</taxon>
        <taxon>Mycolicibacterium</taxon>
    </lineage>
</organism>
<dbReference type="EMBL" id="RCZG01000004">
    <property type="protein sequence ID" value="TPG34171.1"/>
    <property type="molecule type" value="Genomic_DNA"/>
</dbReference>
<reference evidence="1 2" key="1">
    <citation type="journal article" date="2019" name="Environ. Microbiol.">
        <title>Species interactions and distinct microbial communities in high Arctic permafrost affected cryosols are associated with the CH4 and CO2 gas fluxes.</title>
        <authorList>
            <person name="Altshuler I."/>
            <person name="Hamel J."/>
            <person name="Turney S."/>
            <person name="Magnuson E."/>
            <person name="Levesque R."/>
            <person name="Greer C."/>
            <person name="Whyte L.G."/>
        </authorList>
    </citation>
    <scope>NUCLEOTIDE SEQUENCE [LARGE SCALE GENOMIC DNA]</scope>
    <source>
        <strain evidence="1 2">S5.20</strain>
    </source>
</reference>
<dbReference type="Proteomes" id="UP000320095">
    <property type="component" value="Unassembled WGS sequence"/>
</dbReference>
<sequence>MNALHLVSSTGPSIVGPGSRVTAAMPTKARAAGVDRMNDRCFVPYVQDPPIALGALARSSAI</sequence>
<accession>A0A502ECR1</accession>
<keyword evidence="2" id="KW-1185">Reference proteome</keyword>
<dbReference type="RefSeq" id="WP_140690465.1">
    <property type="nucleotide sequence ID" value="NZ_RCZG01000004.1"/>
</dbReference>
<evidence type="ECO:0000313" key="1">
    <source>
        <dbReference type="EMBL" id="TPG34171.1"/>
    </source>
</evidence>
<comment type="caution">
    <text evidence="1">The sequence shown here is derived from an EMBL/GenBank/DDBJ whole genome shotgun (WGS) entry which is preliminary data.</text>
</comment>
<evidence type="ECO:0000313" key="2">
    <source>
        <dbReference type="Proteomes" id="UP000320095"/>
    </source>
</evidence>
<name>A0A502ECR1_9MYCO</name>
<gene>
    <name evidence="1" type="ORF">EAH80_11205</name>
</gene>
<proteinExistence type="predicted"/>